<evidence type="ECO:0000313" key="2">
    <source>
        <dbReference type="EMBL" id="VFQ89227.1"/>
    </source>
</evidence>
<dbReference type="PROSITE" id="PS50878">
    <property type="entry name" value="RT_POL"/>
    <property type="match status" value="1"/>
</dbReference>
<sequence length="603" mass="68958">MRTSSGFPLKWRLKTLWAMDPNSAAGLDGYNVFFFKHCWDIIKKELISACQEVWLGTPLPDAATSSNLVLIPKVDNPSSVHDFRPICLSTVAIKLASKCLANRLSKLLPILISEEQGAYMMGKDISEQILLTKEMVHNLDIKAWGGNIIVKLDLSKAFDKLKWSFLFDVLLRFGFSNRLIHIIHNLMNSSKYSVVVNGKPCGFFSQTRGIKQGDPLSPLLFIIANEAFSKNLNKLMNHGVIGRYNCGNNSIPISHLSYADDIIIFCNSSCKSLVNLKFFLKTYQECSGQNINKQKSSFFVGKFQNSRKIAELEKRLDMQHKKLPFTYLGISIDKGITRTQHCNQLITAFDRKLGSWQFKQLDQAGRLILINHVLNTLPIFFLGSSTLPKSVQNILKQKMSRFWWKSKHHWVNWEDICTPKEEGGLGIRDLSSLQDSFSLKLWWNYHSNTSLWAKFMHAKYERDGEMEAHIIDSPVWKRIVEIDEIGVVNTTENEEGILNWEQTSDKLFSLSSAYDICRVSRPTCRYFMYIWGKGQNPKVSIFLWKLFKKALPIPENLERLGFHLPSVCFLCHNGPYTASHCLLECQQFASCATMVHTQQVTVS</sequence>
<dbReference type="CDD" id="cd01650">
    <property type="entry name" value="RT_nLTR_like"/>
    <property type="match status" value="1"/>
</dbReference>
<organism evidence="2 3">
    <name type="scientific">Cuscuta campestris</name>
    <dbReference type="NCBI Taxonomy" id="132261"/>
    <lineage>
        <taxon>Eukaryota</taxon>
        <taxon>Viridiplantae</taxon>
        <taxon>Streptophyta</taxon>
        <taxon>Embryophyta</taxon>
        <taxon>Tracheophyta</taxon>
        <taxon>Spermatophyta</taxon>
        <taxon>Magnoliopsida</taxon>
        <taxon>eudicotyledons</taxon>
        <taxon>Gunneridae</taxon>
        <taxon>Pentapetalae</taxon>
        <taxon>asterids</taxon>
        <taxon>lamiids</taxon>
        <taxon>Solanales</taxon>
        <taxon>Convolvulaceae</taxon>
        <taxon>Cuscuteae</taxon>
        <taxon>Cuscuta</taxon>
        <taxon>Cuscuta subgen. Grammica</taxon>
        <taxon>Cuscuta sect. Cleistogrammica</taxon>
    </lineage>
</organism>
<dbReference type="SUPFAM" id="SSF56672">
    <property type="entry name" value="DNA/RNA polymerases"/>
    <property type="match status" value="1"/>
</dbReference>
<gene>
    <name evidence="2" type="ORF">CCAM_LOCUS31003</name>
</gene>
<dbReference type="InterPro" id="IPR043502">
    <property type="entry name" value="DNA/RNA_pol_sf"/>
</dbReference>
<dbReference type="AlphaFoldDB" id="A0A484ML72"/>
<feature type="domain" description="Reverse transcriptase" evidence="1">
    <location>
        <begin position="52"/>
        <end position="332"/>
    </location>
</feature>
<dbReference type="InterPro" id="IPR026960">
    <property type="entry name" value="RVT-Znf"/>
</dbReference>
<dbReference type="EMBL" id="OOIL02003792">
    <property type="protein sequence ID" value="VFQ89227.1"/>
    <property type="molecule type" value="Genomic_DNA"/>
</dbReference>
<reference evidence="2 3" key="1">
    <citation type="submission" date="2018-04" db="EMBL/GenBank/DDBJ databases">
        <authorList>
            <person name="Vogel A."/>
        </authorList>
    </citation>
    <scope>NUCLEOTIDE SEQUENCE [LARGE SCALE GENOMIC DNA]</scope>
</reference>
<evidence type="ECO:0000259" key="1">
    <source>
        <dbReference type="PROSITE" id="PS50878"/>
    </source>
</evidence>
<dbReference type="Pfam" id="PF13966">
    <property type="entry name" value="zf-RVT"/>
    <property type="match status" value="1"/>
</dbReference>
<dbReference type="InterPro" id="IPR000477">
    <property type="entry name" value="RT_dom"/>
</dbReference>
<dbReference type="Pfam" id="PF00078">
    <property type="entry name" value="RVT_1"/>
    <property type="match status" value="1"/>
</dbReference>
<name>A0A484ML72_9ASTE</name>
<dbReference type="PANTHER" id="PTHR33116:SF67">
    <property type="entry name" value="REVERSE TRANSCRIPTASE"/>
    <property type="match status" value="1"/>
</dbReference>
<evidence type="ECO:0000313" key="3">
    <source>
        <dbReference type="Proteomes" id="UP000595140"/>
    </source>
</evidence>
<protein>
    <recommendedName>
        <fullName evidence="1">Reverse transcriptase domain-containing protein</fullName>
    </recommendedName>
</protein>
<dbReference type="Proteomes" id="UP000595140">
    <property type="component" value="Unassembled WGS sequence"/>
</dbReference>
<keyword evidence="3" id="KW-1185">Reference proteome</keyword>
<proteinExistence type="predicted"/>
<dbReference type="OrthoDB" id="1937528at2759"/>
<dbReference type="PANTHER" id="PTHR33116">
    <property type="entry name" value="REVERSE TRANSCRIPTASE ZINC-BINDING DOMAIN-CONTAINING PROTEIN-RELATED-RELATED"/>
    <property type="match status" value="1"/>
</dbReference>
<accession>A0A484ML72</accession>